<proteinExistence type="predicted"/>
<dbReference type="EMBL" id="KZ857478">
    <property type="protein sequence ID" value="RDX42728.1"/>
    <property type="molecule type" value="Genomic_DNA"/>
</dbReference>
<name>A0A371CR15_9APHY</name>
<dbReference type="PANTHER" id="PTHR33129">
    <property type="entry name" value="PROTEIN KINASE DOMAIN-CONTAINING PROTEIN-RELATED"/>
    <property type="match status" value="1"/>
</dbReference>
<dbReference type="InterPro" id="IPR027417">
    <property type="entry name" value="P-loop_NTPase"/>
</dbReference>
<dbReference type="InterPro" id="IPR052980">
    <property type="entry name" value="Crinkler_effector"/>
</dbReference>
<dbReference type="Proteomes" id="UP000256964">
    <property type="component" value="Unassembled WGS sequence"/>
</dbReference>
<dbReference type="Gene3D" id="3.40.50.300">
    <property type="entry name" value="P-loop containing nucleotide triphosphate hydrolases"/>
    <property type="match status" value="1"/>
</dbReference>
<dbReference type="PANTHER" id="PTHR33129:SF1">
    <property type="entry name" value="ATP-BINDING PROTEIN"/>
    <property type="match status" value="1"/>
</dbReference>
<dbReference type="SUPFAM" id="SSF52540">
    <property type="entry name" value="P-loop containing nucleoside triphosphate hydrolases"/>
    <property type="match status" value="1"/>
</dbReference>
<evidence type="ECO:0000313" key="2">
    <source>
        <dbReference type="Proteomes" id="UP000256964"/>
    </source>
</evidence>
<keyword evidence="2" id="KW-1185">Reference proteome</keyword>
<dbReference type="OrthoDB" id="2752681at2759"/>
<dbReference type="AlphaFoldDB" id="A0A371CR15"/>
<organism evidence="1 2">
    <name type="scientific">Lentinus brumalis</name>
    <dbReference type="NCBI Taxonomy" id="2498619"/>
    <lineage>
        <taxon>Eukaryota</taxon>
        <taxon>Fungi</taxon>
        <taxon>Dikarya</taxon>
        <taxon>Basidiomycota</taxon>
        <taxon>Agaricomycotina</taxon>
        <taxon>Agaricomycetes</taxon>
        <taxon>Polyporales</taxon>
        <taxon>Polyporaceae</taxon>
        <taxon>Lentinus</taxon>
    </lineage>
</organism>
<sequence length="664" mass="74903">MPILPRQVFVIAHCGSATGVSASTEHLTSSVWICKLDHSRWVWHDDTGIWKPLEHWDDFYWRWSTPQIDTTTVGGIVTLYSPEYHTPIDLTHQRIYVREAFAHVAEHVWQAAERDRSGGVIIAGPTGTGKTMFLWFLLVRLLQEGQVVLFYTCTFETLLFYHGKVYGAPITTMNLPLPGSARGEQDVCVWSLVDFPLVQYAEFPDFLWDPICFPVAIRRVAVVPSYLPNLPVSPHLPSAAPFSHRKVSKSSLTPRIAEVRALPPWSRQEISDGFPLYIDGTTFMKILGQVFICWPRRTTWLEQFPGVVRALQDVHGQGGPATMDDARETLIDVALDLFGTAPGDLFAGIIRPAEVLNDFRDALNVFYTSLRDLAKPESFENMPSPAPIFPDRTVCIYPRYSEEGVPYTWYVDFASSWIARMVSAELADDPPLANALAHSVHCPWAQTMVCHMFEPHIHRMFTSVAPDTPCQWPLLQMHRVEGMTFTVDPSSAALSPRVFPTVLRARKEFSAILPTSLRSNTYYIPIGTTLPPVDAFAVDYDKHGCAATLWLLRLMTSEKHDESGRGSRWIRRLVKALQDKVTRVSEGRPPTKEAKLEVPPTVAIHFVLVTLMNDEPGPRVAWKMPQWWDDDVGQVAEGGDVYLLQFPIKVRTVLAVIVRMLADM</sequence>
<evidence type="ECO:0000313" key="1">
    <source>
        <dbReference type="EMBL" id="RDX42728.1"/>
    </source>
</evidence>
<protein>
    <submittedName>
        <fullName evidence="1">Uncharacterized protein</fullName>
    </submittedName>
</protein>
<gene>
    <name evidence="1" type="ORF">OH76DRAFT_85588</name>
</gene>
<accession>A0A371CR15</accession>
<reference evidence="1 2" key="1">
    <citation type="journal article" date="2018" name="Biotechnol. Biofuels">
        <title>Integrative visual omics of the white-rot fungus Polyporus brumalis exposes the biotechnological potential of its oxidative enzymes for delignifying raw plant biomass.</title>
        <authorList>
            <person name="Miyauchi S."/>
            <person name="Rancon A."/>
            <person name="Drula E."/>
            <person name="Hage H."/>
            <person name="Chaduli D."/>
            <person name="Favel A."/>
            <person name="Grisel S."/>
            <person name="Henrissat B."/>
            <person name="Herpoel-Gimbert I."/>
            <person name="Ruiz-Duenas F.J."/>
            <person name="Chevret D."/>
            <person name="Hainaut M."/>
            <person name="Lin J."/>
            <person name="Wang M."/>
            <person name="Pangilinan J."/>
            <person name="Lipzen A."/>
            <person name="Lesage-Meessen L."/>
            <person name="Navarro D."/>
            <person name="Riley R."/>
            <person name="Grigoriev I.V."/>
            <person name="Zhou S."/>
            <person name="Raouche S."/>
            <person name="Rosso M.N."/>
        </authorList>
    </citation>
    <scope>NUCLEOTIDE SEQUENCE [LARGE SCALE GENOMIC DNA]</scope>
    <source>
        <strain evidence="1 2">BRFM 1820</strain>
    </source>
</reference>